<dbReference type="Gene3D" id="1.20.1440.120">
    <property type="entry name" value="Recombination protein O, C-terminal domain"/>
    <property type="match status" value="1"/>
</dbReference>
<evidence type="ECO:0000256" key="4">
    <source>
        <dbReference type="ARBA" id="ARBA00023172"/>
    </source>
</evidence>
<name>A0A1G5RUM6_9FIRM</name>
<dbReference type="AlphaFoldDB" id="A0A1G5RUM6"/>
<keyword evidence="4 7" id="KW-0233">DNA recombination</keyword>
<evidence type="ECO:0000256" key="7">
    <source>
        <dbReference type="HAMAP-Rule" id="MF_00201"/>
    </source>
</evidence>
<keyword evidence="3 7" id="KW-0227">DNA damage</keyword>
<dbReference type="InterPro" id="IPR012340">
    <property type="entry name" value="NA-bd_OB-fold"/>
</dbReference>
<dbReference type="PANTHER" id="PTHR33991">
    <property type="entry name" value="DNA REPAIR PROTEIN RECO"/>
    <property type="match status" value="1"/>
</dbReference>
<dbReference type="Gene3D" id="2.40.50.140">
    <property type="entry name" value="Nucleic acid-binding proteins"/>
    <property type="match status" value="1"/>
</dbReference>
<dbReference type="InterPro" id="IPR022572">
    <property type="entry name" value="DNA_rep/recomb_RecO_N"/>
</dbReference>
<comment type="similarity">
    <text evidence="1 7">Belongs to the RecO family.</text>
</comment>
<dbReference type="InterPro" id="IPR003717">
    <property type="entry name" value="RecO"/>
</dbReference>
<evidence type="ECO:0000259" key="8">
    <source>
        <dbReference type="Pfam" id="PF11967"/>
    </source>
</evidence>
<evidence type="ECO:0000256" key="1">
    <source>
        <dbReference type="ARBA" id="ARBA00007452"/>
    </source>
</evidence>
<keyword evidence="10" id="KW-1185">Reference proteome</keyword>
<dbReference type="InterPro" id="IPR042242">
    <property type="entry name" value="RecO_C"/>
</dbReference>
<evidence type="ECO:0000256" key="3">
    <source>
        <dbReference type="ARBA" id="ARBA00022763"/>
    </source>
</evidence>
<organism evidence="9 10">
    <name type="scientific">Acidaminobacter hydrogenoformans DSM 2784</name>
    <dbReference type="NCBI Taxonomy" id="1120920"/>
    <lineage>
        <taxon>Bacteria</taxon>
        <taxon>Bacillati</taxon>
        <taxon>Bacillota</taxon>
        <taxon>Clostridia</taxon>
        <taxon>Peptostreptococcales</taxon>
        <taxon>Acidaminobacteraceae</taxon>
        <taxon>Acidaminobacter</taxon>
    </lineage>
</organism>
<gene>
    <name evidence="7" type="primary">recO</name>
    <name evidence="9" type="ORF">SAMN03080599_00596</name>
</gene>
<dbReference type="Proteomes" id="UP000199208">
    <property type="component" value="Unassembled WGS sequence"/>
</dbReference>
<dbReference type="GO" id="GO:0006302">
    <property type="term" value="P:double-strand break repair"/>
    <property type="evidence" value="ECO:0007669"/>
    <property type="project" value="TreeGrafter"/>
</dbReference>
<evidence type="ECO:0000313" key="10">
    <source>
        <dbReference type="Proteomes" id="UP000199208"/>
    </source>
</evidence>
<dbReference type="STRING" id="1120920.SAMN03080599_00596"/>
<dbReference type="Pfam" id="PF02565">
    <property type="entry name" value="RecO_C"/>
    <property type="match status" value="2"/>
</dbReference>
<dbReference type="OrthoDB" id="9797083at2"/>
<dbReference type="PANTHER" id="PTHR33991:SF1">
    <property type="entry name" value="DNA REPAIR PROTEIN RECO"/>
    <property type="match status" value="1"/>
</dbReference>
<dbReference type="HAMAP" id="MF_00201">
    <property type="entry name" value="RecO"/>
    <property type="match status" value="1"/>
</dbReference>
<accession>A0A1G5RUM6</accession>
<dbReference type="GO" id="GO:0043590">
    <property type="term" value="C:bacterial nucleoid"/>
    <property type="evidence" value="ECO:0007669"/>
    <property type="project" value="TreeGrafter"/>
</dbReference>
<dbReference type="RefSeq" id="WP_092589390.1">
    <property type="nucleotide sequence ID" value="NZ_FMWL01000002.1"/>
</dbReference>
<keyword evidence="5 7" id="KW-0234">DNA repair</keyword>
<dbReference type="NCBIfam" id="TIGR00613">
    <property type="entry name" value="reco"/>
    <property type="match status" value="1"/>
</dbReference>
<sequence>MLLTTKAIVLSKRRLEDNDALVTLLTERSGKLKAIAKGAKSSRSMVAATTQPFTLGEFVLDVGASWNRVRSVDVLESFRHIQEDLLLMGYGAYFLETAAQLLQEGEENRGMFKLLSEVLRGMNGYDHRQKTEGEKAADSGALDLSWVKVVYELKLLSVLGFDIQLKRCVRCGAEGAHEAFNVVEGGAVCQACALESDDRIGRMLFNIMDYVKNQGVEVLLVTKINRLYVHKLDILCKRFMTQHLGYQEYKSLEFLKAIRKV</sequence>
<feature type="domain" description="DNA replication/recombination mediator RecO N-terminal" evidence="8">
    <location>
        <begin position="1"/>
        <end position="78"/>
    </location>
</feature>
<evidence type="ECO:0000256" key="2">
    <source>
        <dbReference type="ARBA" id="ARBA00021310"/>
    </source>
</evidence>
<evidence type="ECO:0000256" key="6">
    <source>
        <dbReference type="ARBA" id="ARBA00033409"/>
    </source>
</evidence>
<dbReference type="Pfam" id="PF11967">
    <property type="entry name" value="RecO_N"/>
    <property type="match status" value="1"/>
</dbReference>
<dbReference type="GO" id="GO:0006310">
    <property type="term" value="P:DNA recombination"/>
    <property type="evidence" value="ECO:0007669"/>
    <property type="project" value="UniProtKB-UniRule"/>
</dbReference>
<dbReference type="InterPro" id="IPR037278">
    <property type="entry name" value="ARFGAP/RecO"/>
</dbReference>
<dbReference type="EMBL" id="FMWL01000002">
    <property type="protein sequence ID" value="SCZ77151.1"/>
    <property type="molecule type" value="Genomic_DNA"/>
</dbReference>
<protein>
    <recommendedName>
        <fullName evidence="2 7">DNA repair protein RecO</fullName>
    </recommendedName>
    <alternativeName>
        <fullName evidence="6 7">Recombination protein O</fullName>
    </alternativeName>
</protein>
<comment type="function">
    <text evidence="7">Involved in DNA repair and RecF pathway recombination.</text>
</comment>
<dbReference type="SUPFAM" id="SSF50249">
    <property type="entry name" value="Nucleic acid-binding proteins"/>
    <property type="match status" value="1"/>
</dbReference>
<evidence type="ECO:0000313" key="9">
    <source>
        <dbReference type="EMBL" id="SCZ77151.1"/>
    </source>
</evidence>
<evidence type="ECO:0000256" key="5">
    <source>
        <dbReference type="ARBA" id="ARBA00023204"/>
    </source>
</evidence>
<reference evidence="9 10" key="1">
    <citation type="submission" date="2016-10" db="EMBL/GenBank/DDBJ databases">
        <authorList>
            <person name="de Groot N.N."/>
        </authorList>
    </citation>
    <scope>NUCLEOTIDE SEQUENCE [LARGE SCALE GENOMIC DNA]</scope>
    <source>
        <strain evidence="9 10">DSM 2784</strain>
    </source>
</reference>
<proteinExistence type="inferred from homology"/>
<dbReference type="SUPFAM" id="SSF57863">
    <property type="entry name" value="ArfGap/RecO-like zinc finger"/>
    <property type="match status" value="1"/>
</dbReference>